<comment type="caution">
    <text evidence="2">The sequence shown here is derived from an EMBL/GenBank/DDBJ whole genome shotgun (WGS) entry which is preliminary data.</text>
</comment>
<reference evidence="2 3" key="1">
    <citation type="submission" date="2022-10" db="EMBL/GenBank/DDBJ databases">
        <title>Defluviimonas sp. nov., isolated from ocean surface water.</title>
        <authorList>
            <person name="He W."/>
            <person name="Wang L."/>
            <person name="Zhang D.-F."/>
        </authorList>
    </citation>
    <scope>NUCLEOTIDE SEQUENCE [LARGE SCALE GENOMIC DNA]</scope>
    <source>
        <strain evidence="2 3">WL0075</strain>
    </source>
</reference>
<protein>
    <submittedName>
        <fullName evidence="2">Uncharacterized protein</fullName>
    </submittedName>
</protein>
<proteinExistence type="predicted"/>
<evidence type="ECO:0000313" key="3">
    <source>
        <dbReference type="Proteomes" id="UP001652503"/>
    </source>
</evidence>
<evidence type="ECO:0000313" key="2">
    <source>
        <dbReference type="EMBL" id="MCV2866945.1"/>
    </source>
</evidence>
<feature type="compositionally biased region" description="Basic and acidic residues" evidence="1">
    <location>
        <begin position="9"/>
        <end position="19"/>
    </location>
</feature>
<keyword evidence="3" id="KW-1185">Reference proteome</keyword>
<name>A0ABT2Z794_9RHOB</name>
<gene>
    <name evidence="2" type="ORF">OE647_19810</name>
</gene>
<organism evidence="2 3">
    <name type="scientific">Albidovulum sediminicola</name>
    <dbReference type="NCBI Taxonomy" id="2984331"/>
    <lineage>
        <taxon>Bacteria</taxon>
        <taxon>Pseudomonadati</taxon>
        <taxon>Pseudomonadota</taxon>
        <taxon>Alphaproteobacteria</taxon>
        <taxon>Rhodobacterales</taxon>
        <taxon>Paracoccaceae</taxon>
        <taxon>Albidovulum</taxon>
    </lineage>
</organism>
<sequence length="100" mass="11854">MTDDPIDLGGRRAAVERHRTEMRRRANAPSGAPSEQPQPGRLEGQRFAVPARTWREVIENWRFLRDRFSETPDADDECIQRRIKRAIGDMERLRKREKRK</sequence>
<dbReference type="RefSeq" id="WP_263723492.1">
    <property type="nucleotide sequence ID" value="NZ_JAOWLA010000040.1"/>
</dbReference>
<dbReference type="Proteomes" id="UP001652503">
    <property type="component" value="Unassembled WGS sequence"/>
</dbReference>
<feature type="region of interest" description="Disordered" evidence="1">
    <location>
        <begin position="1"/>
        <end position="45"/>
    </location>
</feature>
<accession>A0ABT2Z794</accession>
<dbReference type="EMBL" id="JAOWLA010000040">
    <property type="protein sequence ID" value="MCV2866945.1"/>
    <property type="molecule type" value="Genomic_DNA"/>
</dbReference>
<evidence type="ECO:0000256" key="1">
    <source>
        <dbReference type="SAM" id="MobiDB-lite"/>
    </source>
</evidence>